<proteinExistence type="inferred from homology"/>
<dbReference type="GO" id="GO:0004843">
    <property type="term" value="F:cysteine-type deubiquitinase activity"/>
    <property type="evidence" value="ECO:0007669"/>
    <property type="project" value="InterPro"/>
</dbReference>
<reference evidence="7 8" key="1">
    <citation type="journal article" date="2021" name="bioRxiv">
        <title>The Gossypium anomalum genome as a resource for cotton improvement and evolutionary analysis of hybrid incompatibility.</title>
        <authorList>
            <person name="Grover C.E."/>
            <person name="Yuan D."/>
            <person name="Arick M.A."/>
            <person name="Miller E.R."/>
            <person name="Hu G."/>
            <person name="Peterson D.G."/>
            <person name="Wendel J.F."/>
            <person name="Udall J.A."/>
        </authorList>
    </citation>
    <scope>NUCLEOTIDE SEQUENCE [LARGE SCALE GENOMIC DNA]</scope>
    <source>
        <strain evidence="7">JFW-Udall</strain>
        <tissue evidence="7">Leaf</tissue>
    </source>
</reference>
<dbReference type="PROSITE" id="PS51375">
    <property type="entry name" value="PPR"/>
    <property type="match status" value="8"/>
</dbReference>
<feature type="repeat" description="PPR" evidence="4">
    <location>
        <begin position="289"/>
        <end position="323"/>
    </location>
</feature>
<dbReference type="FunFam" id="3.90.70.10:FF:000108">
    <property type="entry name" value="Ubiquitin carboxyl-terminal hydrolase"/>
    <property type="match status" value="1"/>
</dbReference>
<keyword evidence="8" id="KW-1185">Reference proteome</keyword>
<keyword evidence="3" id="KW-0677">Repeat</keyword>
<gene>
    <name evidence="7" type="ORF">CXB51_013795</name>
</gene>
<organism evidence="7 8">
    <name type="scientific">Gossypium anomalum</name>
    <dbReference type="NCBI Taxonomy" id="47600"/>
    <lineage>
        <taxon>Eukaryota</taxon>
        <taxon>Viridiplantae</taxon>
        <taxon>Streptophyta</taxon>
        <taxon>Embryophyta</taxon>
        <taxon>Tracheophyta</taxon>
        <taxon>Spermatophyta</taxon>
        <taxon>Magnoliopsida</taxon>
        <taxon>eudicotyledons</taxon>
        <taxon>Gunneridae</taxon>
        <taxon>Pentapetalae</taxon>
        <taxon>rosids</taxon>
        <taxon>malvids</taxon>
        <taxon>Malvales</taxon>
        <taxon>Malvaceae</taxon>
        <taxon>Malvoideae</taxon>
        <taxon>Gossypium</taxon>
    </lineage>
</organism>
<feature type="compositionally biased region" description="Polar residues" evidence="5">
    <location>
        <begin position="843"/>
        <end position="858"/>
    </location>
</feature>
<dbReference type="InterPro" id="IPR038765">
    <property type="entry name" value="Papain-like_cys_pep_sf"/>
</dbReference>
<dbReference type="InterPro" id="IPR011990">
    <property type="entry name" value="TPR-like_helical_dom_sf"/>
</dbReference>
<feature type="repeat" description="PPR" evidence="4">
    <location>
        <begin position="498"/>
        <end position="532"/>
    </location>
</feature>
<evidence type="ECO:0000256" key="4">
    <source>
        <dbReference type="PROSITE-ProRule" id="PRU00708"/>
    </source>
</evidence>
<feature type="compositionally biased region" description="Low complexity" evidence="5">
    <location>
        <begin position="883"/>
        <end position="894"/>
    </location>
</feature>
<dbReference type="InterPro" id="IPR002885">
    <property type="entry name" value="PPR_rpt"/>
</dbReference>
<evidence type="ECO:0000256" key="3">
    <source>
        <dbReference type="ARBA" id="ARBA00022737"/>
    </source>
</evidence>
<accession>A0A8J5YJM3</accession>
<dbReference type="Pfam" id="PF17177">
    <property type="entry name" value="PPR_long"/>
    <property type="match status" value="1"/>
</dbReference>
<comment type="caution">
    <text evidence="7">The sequence shown here is derived from an EMBL/GenBank/DDBJ whole genome shotgun (WGS) entry which is preliminary data.</text>
</comment>
<dbReference type="SUPFAM" id="SSF48452">
    <property type="entry name" value="TPR-like"/>
    <property type="match status" value="1"/>
</dbReference>
<dbReference type="PROSITE" id="PS00972">
    <property type="entry name" value="USP_1"/>
    <property type="match status" value="1"/>
</dbReference>
<feature type="repeat" description="PPR" evidence="4">
    <location>
        <begin position="359"/>
        <end position="393"/>
    </location>
</feature>
<dbReference type="Proteomes" id="UP000701853">
    <property type="component" value="Chromosome 6"/>
</dbReference>
<dbReference type="PROSITE" id="PS50235">
    <property type="entry name" value="USP_3"/>
    <property type="match status" value="1"/>
</dbReference>
<feature type="region of interest" description="Disordered" evidence="5">
    <location>
        <begin position="38"/>
        <end position="80"/>
    </location>
</feature>
<dbReference type="InterPro" id="IPR001394">
    <property type="entry name" value="Peptidase_C19_UCH"/>
</dbReference>
<evidence type="ECO:0000256" key="2">
    <source>
        <dbReference type="ARBA" id="ARBA00009085"/>
    </source>
</evidence>
<dbReference type="InterPro" id="IPR018200">
    <property type="entry name" value="USP_CS"/>
</dbReference>
<feature type="repeat" description="PPR" evidence="4">
    <location>
        <begin position="394"/>
        <end position="428"/>
    </location>
</feature>
<dbReference type="SUPFAM" id="SSF54001">
    <property type="entry name" value="Cysteine proteinases"/>
    <property type="match status" value="1"/>
</dbReference>
<feature type="domain" description="USP" evidence="6">
    <location>
        <begin position="975"/>
        <end position="1329"/>
    </location>
</feature>
<dbReference type="Gene3D" id="3.90.70.10">
    <property type="entry name" value="Cysteine proteinases"/>
    <property type="match status" value="1"/>
</dbReference>
<feature type="repeat" description="PPR" evidence="4">
    <location>
        <begin position="254"/>
        <end position="288"/>
    </location>
</feature>
<dbReference type="PANTHER" id="PTHR47932">
    <property type="entry name" value="ATPASE EXPRESSION PROTEIN 3"/>
    <property type="match status" value="1"/>
</dbReference>
<comment type="similarity">
    <text evidence="2">Belongs to the peptidase C19 family.</text>
</comment>
<dbReference type="InterPro" id="IPR033443">
    <property type="entry name" value="PROP1-like_PPR_dom"/>
</dbReference>
<dbReference type="OrthoDB" id="185373at2759"/>
<feature type="region of interest" description="Disordered" evidence="5">
    <location>
        <begin position="838"/>
        <end position="894"/>
    </location>
</feature>
<dbReference type="Pfam" id="PF13041">
    <property type="entry name" value="PPR_2"/>
    <property type="match status" value="2"/>
</dbReference>
<dbReference type="PANTHER" id="PTHR47932:SF10">
    <property type="entry name" value="OS07G0179000 PROTEIN"/>
    <property type="match status" value="1"/>
</dbReference>
<feature type="compositionally biased region" description="Pro residues" evidence="5">
    <location>
        <begin position="45"/>
        <end position="54"/>
    </location>
</feature>
<dbReference type="EMBL" id="JAHUZN010000006">
    <property type="protein sequence ID" value="KAG8490691.1"/>
    <property type="molecule type" value="Genomic_DNA"/>
</dbReference>
<sequence length="1329" mass="147587">MPPKSVPLPAKPSKPYFFYGHRKPSQNRPVVYGGLFSNRQVLKPPQSPQPPSPPFDLRKWDPHHLSQNPSPPPIPTPHQHSKLSPIARFIIDAFRKSQYTWGPSVVFELNKLRRVTASLVAEVLKVQDDPILASKFFHWAGKQKGFKHNFASYNALAYCLNRNGRFRVADQLPELMDSQGKPPTEKQFEILIRMHADKNRGQRVYYVYQKMKNFGIKPRVFLYNRIMDALVKTGYLDLALSVYEDFRGDGLVEESITFMILIKGLCKAGKVDEMLEVLGRMREMSCKPDVFAYTAMIKILVSKGNLDRCLRVWEEMQRDGVEPDVMAYVTLVAGLCKGGRVQRGYELFKEMKKKGILIERVTYGVLIEGFVKDGKVGSACGLLKELIDSGYRADLGIYNSLIEGMCDVKLIDRAYKLFQVTVQEGLEPGFATVKPMLLAFAEMRRMSDFCKLLEQMQKLGFSVNDDLSKFFSFVVEKGERTIMAVRVFNELKVKGYGSVLIYNILMGALHKTGKVKQALSLFQEMKDLNFEPDSSTYSNAIICYVEDENIKEACICHNKIIERSCVPSIEAYFSLTNGLCKIGEIDAAMMLVRDCLGNVTNGPMEFKYALTVLHACKSGAEKVMEVLNEMMQEGLPPDNIICSAIISGMCKYRTIEEARKVFANLRTRKLLTEANVIIYDELLIEYMEKKAADLVLSGLKFFGLESKLKAKESAGKVPSCAIELNRLSAGVWLHPSAQLACFCFSLLLGPNMHSAVSGYEMIAFDPLSPDCLFPNNCGTIVFPDFEQVFVFGSFTEDETRSLLSKQSSGNSEKPVATKELQFGSFNVAAGGSLGSANGNLSNKPSSTNGSIEFLSSTSRIEDGKSRKTTTDHSLNTLQTPKEAGSANSSSSCSLSNGVKQLNAKGIDVTSVHLSINELNPLSDSQSSKFHVLESEIIENRDQNGTVDTSLGGSVRGDIAKEEKDPIKVVKNLVPRGLINSGNLCFLNATLQALLSCSPFVQLLQQLKLRNIPKVGYPILTSFAEFVSDFDVPSSDSKLKKKDTAVLEIGRPFSPVMFESVLKSFTPDVPNSISGRPRQEDAQEFLSFIMDQMHDELVKLQGQSGSSNGVRSSLVSYAEDDEWETVGPKNKSAVTRTQSFLPSELSDIFGGQLRSVVKAIGNKASATVQPFLLLHLDIHPEAVLTIEDALHLFSAPEFLEGYRASTAGKAGVVTAKKSVKIQTLSKIMILHLMRFSYGSQGSTKLHKPVHFPLELVLGRELLVSSSTEGRKYELVATITHHGREPSKGHYTADARYPNGQWLRFDDASVTPIGTSKVLHDQAYVLFYEQT</sequence>
<evidence type="ECO:0000313" key="8">
    <source>
        <dbReference type="Proteomes" id="UP000701853"/>
    </source>
</evidence>
<evidence type="ECO:0000256" key="5">
    <source>
        <dbReference type="SAM" id="MobiDB-lite"/>
    </source>
</evidence>
<feature type="repeat" description="PPR" evidence="4">
    <location>
        <begin position="219"/>
        <end position="253"/>
    </location>
</feature>
<evidence type="ECO:0000256" key="1">
    <source>
        <dbReference type="ARBA" id="ARBA00007626"/>
    </source>
</evidence>
<dbReference type="GO" id="GO:0003729">
    <property type="term" value="F:mRNA binding"/>
    <property type="evidence" value="ECO:0007669"/>
    <property type="project" value="TreeGrafter"/>
</dbReference>
<feature type="repeat" description="PPR" evidence="4">
    <location>
        <begin position="149"/>
        <end position="183"/>
    </location>
</feature>
<protein>
    <recommendedName>
        <fullName evidence="6">USP domain-containing protein</fullName>
    </recommendedName>
</protein>
<feature type="repeat" description="PPR" evidence="4">
    <location>
        <begin position="324"/>
        <end position="358"/>
    </location>
</feature>
<feature type="compositionally biased region" description="Basic and acidic residues" evidence="5">
    <location>
        <begin position="859"/>
        <end position="870"/>
    </location>
</feature>
<dbReference type="Gene3D" id="1.25.40.10">
    <property type="entry name" value="Tetratricopeptide repeat domain"/>
    <property type="match status" value="5"/>
</dbReference>
<dbReference type="InterPro" id="IPR028889">
    <property type="entry name" value="USP"/>
</dbReference>
<name>A0A8J5YJM3_9ROSI</name>
<dbReference type="Pfam" id="PF01535">
    <property type="entry name" value="PPR"/>
    <property type="match status" value="2"/>
</dbReference>
<dbReference type="GO" id="GO:0016579">
    <property type="term" value="P:protein deubiquitination"/>
    <property type="evidence" value="ECO:0007669"/>
    <property type="project" value="InterPro"/>
</dbReference>
<dbReference type="NCBIfam" id="TIGR00756">
    <property type="entry name" value="PPR"/>
    <property type="match status" value="5"/>
</dbReference>
<comment type="similarity">
    <text evidence="1">Belongs to the PPR family. P subfamily.</text>
</comment>
<dbReference type="PROSITE" id="PS00973">
    <property type="entry name" value="USP_2"/>
    <property type="match status" value="1"/>
</dbReference>
<evidence type="ECO:0000259" key="6">
    <source>
        <dbReference type="PROSITE" id="PS50235"/>
    </source>
</evidence>
<evidence type="ECO:0000313" key="7">
    <source>
        <dbReference type="EMBL" id="KAG8490691.1"/>
    </source>
</evidence>
<dbReference type="Pfam" id="PF00443">
    <property type="entry name" value="UCH"/>
    <property type="match status" value="1"/>
</dbReference>